<protein>
    <submittedName>
        <fullName evidence="1">Uncharacterized protein</fullName>
    </submittedName>
</protein>
<evidence type="ECO:0000313" key="1">
    <source>
        <dbReference type="EMBL" id="KPL86914.1"/>
    </source>
</evidence>
<dbReference type="Pfam" id="PF19952">
    <property type="entry name" value="DUF6414"/>
    <property type="match status" value="1"/>
</dbReference>
<dbReference type="Proteomes" id="UP000050277">
    <property type="component" value="Unassembled WGS sequence"/>
</dbReference>
<name>A0A0N8GRM5_9CHLR</name>
<proteinExistence type="predicted"/>
<sequence length="271" mass="30098">MILRTFTYLDTNMLTSYLSVLEGHALDGGIEETRAKKGNKSAGLTGRLTLGVSTEGSLEEKRKLADTDATKFQRLYDLLDNQGQIQRLEAFDEEIWNQLSKDEIIEVDADLYFPQLFSTIELIGGENALKEFLQEFSSTQSFSKQHEALVKSLLKGQTENRAIPLFFEAAGTQDYVFGGKLNRQYLHLDHIPDLQTEATVFGKIKKIIPAGKSEVFYSPLGSVINQVSNIRGAQRGNRKKYIAPPPDPSQSGAVELIEGPAAIILPLAIYN</sequence>
<dbReference type="AlphaFoldDB" id="A0A0N8GRM5"/>
<evidence type="ECO:0000313" key="2">
    <source>
        <dbReference type="Proteomes" id="UP000050277"/>
    </source>
</evidence>
<accession>A0A0N8GRM5</accession>
<gene>
    <name evidence="1" type="ORF">SE18_11315</name>
</gene>
<dbReference type="InterPro" id="IPR045633">
    <property type="entry name" value="DUF6414"/>
</dbReference>
<organism evidence="1 2">
    <name type="scientific">Herpetosiphon geysericola</name>
    <dbReference type="NCBI Taxonomy" id="70996"/>
    <lineage>
        <taxon>Bacteria</taxon>
        <taxon>Bacillati</taxon>
        <taxon>Chloroflexota</taxon>
        <taxon>Chloroflexia</taxon>
        <taxon>Herpetosiphonales</taxon>
        <taxon>Herpetosiphonaceae</taxon>
        <taxon>Herpetosiphon</taxon>
    </lineage>
</organism>
<dbReference type="RefSeq" id="WP_054534566.1">
    <property type="nucleotide sequence ID" value="NZ_LGKP01000020.1"/>
</dbReference>
<comment type="caution">
    <text evidence="1">The sequence shown here is derived from an EMBL/GenBank/DDBJ whole genome shotgun (WGS) entry which is preliminary data.</text>
</comment>
<dbReference type="STRING" id="70996.SE18_11315"/>
<dbReference type="EMBL" id="LGKP01000020">
    <property type="protein sequence ID" value="KPL86914.1"/>
    <property type="molecule type" value="Genomic_DNA"/>
</dbReference>
<reference evidence="1 2" key="1">
    <citation type="submission" date="2015-07" db="EMBL/GenBank/DDBJ databases">
        <title>Whole genome sequence of Herpetosiphon geysericola DSM 7119.</title>
        <authorList>
            <person name="Hemp J."/>
            <person name="Ward L.M."/>
            <person name="Pace L.A."/>
            <person name="Fischer W.W."/>
        </authorList>
    </citation>
    <scope>NUCLEOTIDE SEQUENCE [LARGE SCALE GENOMIC DNA]</scope>
    <source>
        <strain evidence="1 2">DSM 7119</strain>
    </source>
</reference>
<keyword evidence="2" id="KW-1185">Reference proteome</keyword>